<organism evidence="1">
    <name type="scientific">marine sediment metagenome</name>
    <dbReference type="NCBI Taxonomy" id="412755"/>
    <lineage>
        <taxon>unclassified sequences</taxon>
        <taxon>metagenomes</taxon>
        <taxon>ecological metagenomes</taxon>
    </lineage>
</organism>
<evidence type="ECO:0000313" key="1">
    <source>
        <dbReference type="EMBL" id="KKL05063.1"/>
    </source>
</evidence>
<gene>
    <name evidence="1" type="ORF">LCGC14_2609790</name>
</gene>
<name>A0A0F9CYX4_9ZZZZ</name>
<protein>
    <submittedName>
        <fullName evidence="1">Uncharacterized protein</fullName>
    </submittedName>
</protein>
<sequence>MMAEERLLLDPDPTLQPPGTVEGATIEQMRVLSFVPSPLGTMVPVPEGMTSQEVLE</sequence>
<accession>A0A0F9CYX4</accession>
<proteinExistence type="predicted"/>
<feature type="non-terminal residue" evidence="1">
    <location>
        <position position="56"/>
    </location>
</feature>
<dbReference type="EMBL" id="LAZR01044273">
    <property type="protein sequence ID" value="KKL05063.1"/>
    <property type="molecule type" value="Genomic_DNA"/>
</dbReference>
<dbReference type="AlphaFoldDB" id="A0A0F9CYX4"/>
<reference evidence="1" key="1">
    <citation type="journal article" date="2015" name="Nature">
        <title>Complex archaea that bridge the gap between prokaryotes and eukaryotes.</title>
        <authorList>
            <person name="Spang A."/>
            <person name="Saw J.H."/>
            <person name="Jorgensen S.L."/>
            <person name="Zaremba-Niedzwiedzka K."/>
            <person name="Martijn J."/>
            <person name="Lind A.E."/>
            <person name="van Eijk R."/>
            <person name="Schleper C."/>
            <person name="Guy L."/>
            <person name="Ettema T.J."/>
        </authorList>
    </citation>
    <scope>NUCLEOTIDE SEQUENCE</scope>
</reference>
<comment type="caution">
    <text evidence="1">The sequence shown here is derived from an EMBL/GenBank/DDBJ whole genome shotgun (WGS) entry which is preliminary data.</text>
</comment>